<feature type="domain" description="Poly(A)-specific ribonuclease RNA-binding" evidence="3">
    <location>
        <begin position="416"/>
        <end position="476"/>
    </location>
</feature>
<dbReference type="GO" id="GO:1990431">
    <property type="term" value="P:priRNA 3'-end processing"/>
    <property type="evidence" value="ECO:0007669"/>
    <property type="project" value="TreeGrafter"/>
</dbReference>
<evidence type="ECO:0000256" key="2">
    <source>
        <dbReference type="SAM" id="MobiDB-lite"/>
    </source>
</evidence>
<proteinExistence type="inferred from homology"/>
<reference evidence="4 5" key="1">
    <citation type="submission" date="2006-10" db="EMBL/GenBank/DDBJ databases">
        <title>The Genome Sequence of Batrachochytrium dendrobatidis JEL423.</title>
        <authorList>
            <consortium name="The Broad Institute Genome Sequencing Platform"/>
            <person name="Birren B."/>
            <person name="Lander E."/>
            <person name="Galagan J."/>
            <person name="Cuomo C."/>
            <person name="Devon K."/>
            <person name="Jaffe D."/>
            <person name="Butler J."/>
            <person name="Alvarez P."/>
            <person name="Gnerre S."/>
            <person name="Grabherr M."/>
            <person name="Kleber M."/>
            <person name="Mauceli E."/>
            <person name="Brockman W."/>
            <person name="Young S."/>
            <person name="LaButti K."/>
            <person name="Sykes S."/>
            <person name="DeCaprio D."/>
            <person name="Crawford M."/>
            <person name="Koehrsen M."/>
            <person name="Engels R."/>
            <person name="Montgomery P."/>
            <person name="Pearson M."/>
            <person name="Howarth C."/>
            <person name="Larson L."/>
            <person name="White J."/>
            <person name="O'Leary S."/>
            <person name="Kodira C."/>
            <person name="Zeng Q."/>
            <person name="Yandava C."/>
            <person name="Alvarado L."/>
            <person name="Longcore J."/>
            <person name="James T."/>
        </authorList>
    </citation>
    <scope>NUCLEOTIDE SEQUENCE [LARGE SCALE GENOMIC DNA]</scope>
    <source>
        <strain evidence="4 5">JEL423</strain>
    </source>
</reference>
<dbReference type="eggNOG" id="KOG1990">
    <property type="taxonomic scope" value="Eukaryota"/>
</dbReference>
<name>A0A177WCI4_BATDL</name>
<dbReference type="GO" id="GO:0000289">
    <property type="term" value="P:nuclear-transcribed mRNA poly(A) tail shortening"/>
    <property type="evidence" value="ECO:0007669"/>
    <property type="project" value="TreeGrafter"/>
</dbReference>
<gene>
    <name evidence="4" type="ORF">BDEG_21781</name>
</gene>
<dbReference type="InterPro" id="IPR036397">
    <property type="entry name" value="RNaseH_sf"/>
</dbReference>
<organism evidence="4 5">
    <name type="scientific">Batrachochytrium dendrobatidis (strain JEL423)</name>
    <dbReference type="NCBI Taxonomy" id="403673"/>
    <lineage>
        <taxon>Eukaryota</taxon>
        <taxon>Fungi</taxon>
        <taxon>Fungi incertae sedis</taxon>
        <taxon>Chytridiomycota</taxon>
        <taxon>Chytridiomycota incertae sedis</taxon>
        <taxon>Chytridiomycetes</taxon>
        <taxon>Rhizophydiales</taxon>
        <taxon>Rhizophydiales incertae sedis</taxon>
        <taxon>Batrachochytrium</taxon>
    </lineage>
</organism>
<dbReference type="PANTHER" id="PTHR15092:SF22">
    <property type="entry name" value="POLY(A)-SPECIFIC RIBONUCLEASE PNLDC1"/>
    <property type="match status" value="1"/>
</dbReference>
<feature type="compositionally biased region" description="Polar residues" evidence="2">
    <location>
        <begin position="571"/>
        <end position="581"/>
    </location>
</feature>
<dbReference type="OrthoDB" id="1432093at2759"/>
<evidence type="ECO:0000256" key="1">
    <source>
        <dbReference type="ARBA" id="ARBA00008372"/>
    </source>
</evidence>
<dbReference type="Pfam" id="PF04857">
    <property type="entry name" value="CAF1"/>
    <property type="match status" value="1"/>
</dbReference>
<dbReference type="Pfam" id="PF08675">
    <property type="entry name" value="RNA_bind"/>
    <property type="match status" value="1"/>
</dbReference>
<dbReference type="InterPro" id="IPR006941">
    <property type="entry name" value="RNase_CAF1"/>
</dbReference>
<feature type="compositionally biased region" description="Polar residues" evidence="2">
    <location>
        <begin position="494"/>
        <end position="505"/>
    </location>
</feature>
<dbReference type="InterPro" id="IPR014789">
    <property type="entry name" value="PolyA-riboNase_RNA-binding"/>
</dbReference>
<dbReference type="GO" id="GO:1990432">
    <property type="term" value="P:siRNA 3'-end processing"/>
    <property type="evidence" value="ECO:0007669"/>
    <property type="project" value="TreeGrafter"/>
</dbReference>
<dbReference type="GO" id="GO:0005737">
    <property type="term" value="C:cytoplasm"/>
    <property type="evidence" value="ECO:0007669"/>
    <property type="project" value="InterPro"/>
</dbReference>
<dbReference type="GO" id="GO:0046872">
    <property type="term" value="F:metal ion binding"/>
    <property type="evidence" value="ECO:0007669"/>
    <property type="project" value="InterPro"/>
</dbReference>
<evidence type="ECO:0000313" key="4">
    <source>
        <dbReference type="EMBL" id="OAJ37789.1"/>
    </source>
</evidence>
<feature type="region of interest" description="Disordered" evidence="2">
    <location>
        <begin position="494"/>
        <end position="521"/>
    </location>
</feature>
<dbReference type="InterPro" id="IPR051181">
    <property type="entry name" value="CAF1_poly(A)_ribonucleases"/>
</dbReference>
<dbReference type="GO" id="GO:0004535">
    <property type="term" value="F:poly(A)-specific ribonuclease activity"/>
    <property type="evidence" value="ECO:0007669"/>
    <property type="project" value="InterPro"/>
</dbReference>
<dbReference type="CDD" id="cd12428">
    <property type="entry name" value="RRM_PARN"/>
    <property type="match status" value="1"/>
</dbReference>
<evidence type="ECO:0000313" key="5">
    <source>
        <dbReference type="Proteomes" id="UP000077115"/>
    </source>
</evidence>
<dbReference type="GO" id="GO:0005634">
    <property type="term" value="C:nucleus"/>
    <property type="evidence" value="ECO:0007669"/>
    <property type="project" value="InterPro"/>
</dbReference>
<dbReference type="SUPFAM" id="SSF53098">
    <property type="entry name" value="Ribonuclease H-like"/>
    <property type="match status" value="1"/>
</dbReference>
<dbReference type="SUPFAM" id="SSF82708">
    <property type="entry name" value="R3H domain"/>
    <property type="match status" value="1"/>
</dbReference>
<sequence>MEVVQSNFEEVLDSVREAIENADFIAVDTEFTGLGLTPNERLSLLDTPQERYLKHRSAARLFEPIQIGLAAFKWDAEQGVYMSKPFNFNIYPRTGNKFFGLDRTFCVQISSLEFLEGNGFDFNKWIREGIPFVSITEEAAIRKKLETINTESDIVIDEKNTEYVKDFIESVQKWLCETTDESYSISTSNSFHKRLIHQEIKKQFPGQVSTESTKSGVNLKRLQANQKDSSHTESRQALLKAELDLLVGFRKVIDIMVAAQKPIVGHNMSLDLFHIIHRFIQPLPDTWEEYKDIVNRNFPSVFDTKFMAISNKNLQTAIINTTLGNLYDSILKEPFDAPSIKLAMGFDSYANDVRELHKAGFDAYISGVSFLKMLGLVDSLPVSTSIDWTSDFSLHCKNKLYIMYSDIPFLNLSGIEEIPDRSNVFYLSEFLPTWKTRDILNKFKEFGGITVKWINDTSCLIIVRDRKMVTVAERFCTSQDTDYKLRIWDGSHTQTPGSPKASASSPFLAAANPDTDVSTSDKLSTLISKKEVMAEPKSEIQSSVKRRREEYTGTASEPVHRMRKHKRVSKNGVQNDKCQMM</sequence>
<protein>
    <recommendedName>
        <fullName evidence="3">Poly(A)-specific ribonuclease RNA-binding domain-containing protein</fullName>
    </recommendedName>
</protein>
<dbReference type="GO" id="GO:0003723">
    <property type="term" value="F:RNA binding"/>
    <property type="evidence" value="ECO:0007669"/>
    <property type="project" value="InterPro"/>
</dbReference>
<comment type="similarity">
    <text evidence="1">Belongs to the CAF1 family.</text>
</comment>
<dbReference type="Gene3D" id="3.30.70.330">
    <property type="match status" value="1"/>
</dbReference>
<dbReference type="Proteomes" id="UP000077115">
    <property type="component" value="Unassembled WGS sequence"/>
</dbReference>
<evidence type="ECO:0000259" key="3">
    <source>
        <dbReference type="Pfam" id="PF08675"/>
    </source>
</evidence>
<dbReference type="InterPro" id="IPR012337">
    <property type="entry name" value="RNaseH-like_sf"/>
</dbReference>
<dbReference type="Gene3D" id="3.30.1370.50">
    <property type="entry name" value="R3H-like domain"/>
    <property type="match status" value="1"/>
</dbReference>
<dbReference type="PANTHER" id="PTHR15092">
    <property type="entry name" value="POLY A -SPECIFIC RIBONUCLEASE/TARGET OF EGR1, MEMBER 1"/>
    <property type="match status" value="1"/>
</dbReference>
<dbReference type="STRING" id="403673.A0A177WCI4"/>
<dbReference type="Gene3D" id="3.30.420.10">
    <property type="entry name" value="Ribonuclease H-like superfamily/Ribonuclease H"/>
    <property type="match status" value="1"/>
</dbReference>
<reference evidence="4 5" key="2">
    <citation type="submission" date="2016-05" db="EMBL/GenBank/DDBJ databases">
        <title>Lineage-specific infection strategies underlie the spectrum of fungal disease in amphibians.</title>
        <authorList>
            <person name="Cuomo C.A."/>
            <person name="Farrer R.A."/>
            <person name="James T."/>
            <person name="Longcore J."/>
            <person name="Birren B."/>
        </authorList>
    </citation>
    <scope>NUCLEOTIDE SEQUENCE [LARGE SCALE GENOMIC DNA]</scope>
    <source>
        <strain evidence="4 5">JEL423</strain>
    </source>
</reference>
<dbReference type="InterPro" id="IPR036867">
    <property type="entry name" value="R3H_dom_sf"/>
</dbReference>
<dbReference type="AlphaFoldDB" id="A0A177WCI4"/>
<dbReference type="InterPro" id="IPR012677">
    <property type="entry name" value="Nucleotide-bd_a/b_plait_sf"/>
</dbReference>
<accession>A0A177WCI4</accession>
<dbReference type="VEuPathDB" id="FungiDB:BDEG_21781"/>
<dbReference type="EMBL" id="DS022301">
    <property type="protein sequence ID" value="OAJ37789.1"/>
    <property type="molecule type" value="Genomic_DNA"/>
</dbReference>
<feature type="region of interest" description="Disordered" evidence="2">
    <location>
        <begin position="534"/>
        <end position="581"/>
    </location>
</feature>